<evidence type="ECO:0000256" key="1">
    <source>
        <dbReference type="SAM" id="MobiDB-lite"/>
    </source>
</evidence>
<feature type="compositionally biased region" description="Basic and acidic residues" evidence="1">
    <location>
        <begin position="1"/>
        <end position="19"/>
    </location>
</feature>
<dbReference type="GeneID" id="30028213"/>
<gene>
    <name evidence="2" type="ORF">METBIDRAFT_229930</name>
</gene>
<name>A0A1A0GQP7_9ASCO</name>
<organism evidence="2 3">
    <name type="scientific">Metschnikowia bicuspidata var. bicuspidata NRRL YB-4993</name>
    <dbReference type="NCBI Taxonomy" id="869754"/>
    <lineage>
        <taxon>Eukaryota</taxon>
        <taxon>Fungi</taxon>
        <taxon>Dikarya</taxon>
        <taxon>Ascomycota</taxon>
        <taxon>Saccharomycotina</taxon>
        <taxon>Pichiomycetes</taxon>
        <taxon>Metschnikowiaceae</taxon>
        <taxon>Metschnikowia</taxon>
    </lineage>
</organism>
<evidence type="ECO:0000313" key="2">
    <source>
        <dbReference type="EMBL" id="OBA14051.1"/>
    </source>
</evidence>
<dbReference type="RefSeq" id="XP_018709218.1">
    <property type="nucleotide sequence ID" value="XM_018855237.1"/>
</dbReference>
<feature type="region of interest" description="Disordered" evidence="1">
    <location>
        <begin position="1"/>
        <end position="20"/>
    </location>
</feature>
<keyword evidence="3" id="KW-1185">Reference proteome</keyword>
<accession>A0A1A0GQP7</accession>
<dbReference type="AlphaFoldDB" id="A0A1A0GQP7"/>
<comment type="caution">
    <text evidence="2">The sequence shown here is derived from an EMBL/GenBank/DDBJ whole genome shotgun (WGS) entry which is preliminary data.</text>
</comment>
<sequence>MHDRPPFRNDETSEFRIQDTRPTPKFRGALDVNSGMALDAVPGYARPPRVRGQTLLITNTFNIRWLDKWNDKLLVAGGISPPYGFKISRCNTQNTCAANISENLYKYSRFEYERSSKICQLASRLNPELCNDFDILLTLTHWKNYSSFDLCTRNCKTLPSYYAVSAEEPVLAVRMYAPEN</sequence>
<evidence type="ECO:0000313" key="3">
    <source>
        <dbReference type="Proteomes" id="UP000092555"/>
    </source>
</evidence>
<dbReference type="EMBL" id="LXTC01000039">
    <property type="protein sequence ID" value="OBA14051.1"/>
    <property type="molecule type" value="Genomic_DNA"/>
</dbReference>
<reference evidence="2 3" key="1">
    <citation type="submission" date="2016-05" db="EMBL/GenBank/DDBJ databases">
        <title>Comparative genomics of biotechnologically important yeasts.</title>
        <authorList>
            <consortium name="DOE Joint Genome Institute"/>
            <person name="Riley R."/>
            <person name="Haridas S."/>
            <person name="Wolfe K.H."/>
            <person name="Lopes M.R."/>
            <person name="Hittinger C.T."/>
            <person name="Goker M."/>
            <person name="Salamov A."/>
            <person name="Wisecaver J."/>
            <person name="Long T.M."/>
            <person name="Aerts A.L."/>
            <person name="Barry K."/>
            <person name="Choi C."/>
            <person name="Clum A."/>
            <person name="Coughlan A.Y."/>
            <person name="Deshpande S."/>
            <person name="Douglass A.P."/>
            <person name="Hanson S.J."/>
            <person name="Klenk H.-P."/>
            <person name="LaButti K."/>
            <person name="Lapidus A."/>
            <person name="Lindquist E."/>
            <person name="Lipzen A."/>
            <person name="Meier-kolthoff J.P."/>
            <person name="Ohm R.A."/>
            <person name="Otillar R.P."/>
            <person name="Pangilinan J."/>
            <person name="Peng Y."/>
            <person name="Rokas A."/>
            <person name="Rosa C.A."/>
            <person name="Scheuner C."/>
            <person name="Sibirny A.A."/>
            <person name="Slot J.C."/>
            <person name="Stielow J.B."/>
            <person name="Sun H."/>
            <person name="Kurtzman C.P."/>
            <person name="Blackwell M."/>
            <person name="Grigoriev I.V."/>
            <person name="Jeffries T.W."/>
        </authorList>
    </citation>
    <scope>NUCLEOTIDE SEQUENCE [LARGE SCALE GENOMIC DNA]</scope>
    <source>
        <strain evidence="2 3">NRRL YB-4993</strain>
    </source>
</reference>
<proteinExistence type="predicted"/>
<dbReference type="Proteomes" id="UP000092555">
    <property type="component" value="Unassembled WGS sequence"/>
</dbReference>
<protein>
    <submittedName>
        <fullName evidence="2">Uncharacterized protein</fullName>
    </submittedName>
</protein>